<dbReference type="InterPro" id="IPR013083">
    <property type="entry name" value="Znf_RING/FYVE/PHD"/>
</dbReference>
<feature type="compositionally biased region" description="Basic and acidic residues" evidence="2">
    <location>
        <begin position="691"/>
        <end position="701"/>
    </location>
</feature>
<name>A0A7S2XN70_9STRA</name>
<feature type="region of interest" description="Disordered" evidence="2">
    <location>
        <begin position="691"/>
        <end position="711"/>
    </location>
</feature>
<dbReference type="InterPro" id="IPR052583">
    <property type="entry name" value="ATP-helicase/E3_Ub-Ligase"/>
</dbReference>
<keyword evidence="1" id="KW-0378">Hydrolase</keyword>
<dbReference type="SUPFAM" id="SSF57850">
    <property type="entry name" value="RING/U-box"/>
    <property type="match status" value="1"/>
</dbReference>
<evidence type="ECO:0000259" key="3">
    <source>
        <dbReference type="PROSITE" id="PS51194"/>
    </source>
</evidence>
<sequence length="723" mass="82193">MDDELVVIGDFLTKKSSTWRIIVKTYHNAAHMESRKGIDNTDIFYSKFIYVGLKVFFMEPNIAMDSLQNLHILHNLSSLSNEFPQSLEGRSQLTINNITNINTSHPGYPERKSIQAQIERIEALYNEQSVLIQRESKRQLLEAKDLREKCEAEVTLIKKRIGESCGTIQGPKKLMGVWGDVLAFARIHATVHERESICDHVRSDYSSFLAGTYLEKGLKLAQFESIDGLNIALNLRFQMVNDDFGSDDSSSPIDAVAGLSANPNEGELLENSQCKKCRSEWHMRGPTCRLCRLEKDLRNYESKLTDPVISCVLASLGRWVKDFSNNGRKNHPAMISMKLPDRVELFFKLQAAKKNEIKIAKLAWKANLELYSAIDELNQCKQSMRLSYPGEDVMQLTEQERQLIVEPIDIAVLTMDYEAKQAMALSALRQQKDTLRYLKNQSIERREQNMVMEKSQSNNEIASGQEHDEEGQICPLCLATFDGERAVLACGHVFHYSPCLESLISRGSGHSIACPLRCAIKTKRDDVMIATDRRHDDGSRVMRDISGSWGTKVDRLVSDVIDVIERGEKGIIFSQWDDMLFILEEALTANKVEYVRPKSMKKIGEALSRFRFGRCPILLLNVKNGAEGLTLVEATNVFMMEPLLHCGLDLQAINRIHRIGQTRKTHVYRYIVEDTIEMKIDKLRMERQENHFEDDVEEQAKHGMKAGGIDGGLSEAELRDLLV</sequence>
<gene>
    <name evidence="4" type="ORF">ASEP1449_LOCUS4052</name>
</gene>
<dbReference type="SUPFAM" id="SSF52540">
    <property type="entry name" value="P-loop containing nucleoside triphosphate hydrolases"/>
    <property type="match status" value="1"/>
</dbReference>
<evidence type="ECO:0000313" key="4">
    <source>
        <dbReference type="EMBL" id="CAD9812227.1"/>
    </source>
</evidence>
<dbReference type="EMBL" id="HBHQ01006045">
    <property type="protein sequence ID" value="CAD9812227.1"/>
    <property type="molecule type" value="Transcribed_RNA"/>
</dbReference>
<dbReference type="Pfam" id="PF00271">
    <property type="entry name" value="Helicase_C"/>
    <property type="match status" value="1"/>
</dbReference>
<accession>A0A7S2XN70</accession>
<dbReference type="GO" id="GO:0016787">
    <property type="term" value="F:hydrolase activity"/>
    <property type="evidence" value="ECO:0007669"/>
    <property type="project" value="UniProtKB-KW"/>
</dbReference>
<feature type="domain" description="Helicase C-terminal" evidence="3">
    <location>
        <begin position="556"/>
        <end position="704"/>
    </location>
</feature>
<dbReference type="InterPro" id="IPR001650">
    <property type="entry name" value="Helicase_C-like"/>
</dbReference>
<protein>
    <recommendedName>
        <fullName evidence="3">Helicase C-terminal domain-containing protein</fullName>
    </recommendedName>
</protein>
<dbReference type="PANTHER" id="PTHR45865">
    <property type="entry name" value="E3 UBIQUITIN-PROTEIN LIGASE SHPRH FAMILY MEMBER"/>
    <property type="match status" value="1"/>
</dbReference>
<proteinExistence type="predicted"/>
<dbReference type="Gene3D" id="3.40.50.300">
    <property type="entry name" value="P-loop containing nucleotide triphosphate hydrolases"/>
    <property type="match status" value="1"/>
</dbReference>
<evidence type="ECO:0000256" key="2">
    <source>
        <dbReference type="SAM" id="MobiDB-lite"/>
    </source>
</evidence>
<dbReference type="PANTHER" id="PTHR45865:SF1">
    <property type="entry name" value="E3 UBIQUITIN-PROTEIN LIGASE SHPRH"/>
    <property type="match status" value="1"/>
</dbReference>
<dbReference type="PROSITE" id="PS51194">
    <property type="entry name" value="HELICASE_CTER"/>
    <property type="match status" value="1"/>
</dbReference>
<organism evidence="4">
    <name type="scientific">Attheya septentrionalis</name>
    <dbReference type="NCBI Taxonomy" id="420275"/>
    <lineage>
        <taxon>Eukaryota</taxon>
        <taxon>Sar</taxon>
        <taxon>Stramenopiles</taxon>
        <taxon>Ochrophyta</taxon>
        <taxon>Bacillariophyta</taxon>
        <taxon>Coscinodiscophyceae</taxon>
        <taxon>Chaetocerotophycidae</taxon>
        <taxon>Chaetocerotales</taxon>
        <taxon>Attheyaceae</taxon>
        <taxon>Attheya</taxon>
    </lineage>
</organism>
<reference evidence="4" key="1">
    <citation type="submission" date="2021-01" db="EMBL/GenBank/DDBJ databases">
        <authorList>
            <person name="Corre E."/>
            <person name="Pelletier E."/>
            <person name="Niang G."/>
            <person name="Scheremetjew M."/>
            <person name="Finn R."/>
            <person name="Kale V."/>
            <person name="Holt S."/>
            <person name="Cochrane G."/>
            <person name="Meng A."/>
            <person name="Brown T."/>
            <person name="Cohen L."/>
        </authorList>
    </citation>
    <scope>NUCLEOTIDE SEQUENCE</scope>
    <source>
        <strain evidence="4">CCMP2084</strain>
    </source>
</reference>
<dbReference type="Gene3D" id="3.30.40.10">
    <property type="entry name" value="Zinc/RING finger domain, C3HC4 (zinc finger)"/>
    <property type="match status" value="1"/>
</dbReference>
<evidence type="ECO:0000256" key="1">
    <source>
        <dbReference type="ARBA" id="ARBA00022801"/>
    </source>
</evidence>
<dbReference type="CDD" id="cd18793">
    <property type="entry name" value="SF2_C_SNF"/>
    <property type="match status" value="1"/>
</dbReference>
<dbReference type="InterPro" id="IPR027417">
    <property type="entry name" value="P-loop_NTPase"/>
</dbReference>
<dbReference type="AlphaFoldDB" id="A0A7S2XN70"/>
<dbReference type="InterPro" id="IPR049730">
    <property type="entry name" value="SNF2/RAD54-like_C"/>
</dbReference>